<name>A0ABS0BVG3_9GAMM</name>
<dbReference type="PANTHER" id="PTHR30327">
    <property type="entry name" value="UNCHARACTERIZED PROTEIN YQGE"/>
    <property type="match status" value="1"/>
</dbReference>
<evidence type="ECO:0000256" key="1">
    <source>
        <dbReference type="ARBA" id="ARBA00009600"/>
    </source>
</evidence>
<dbReference type="HAMAP" id="MF_00758">
    <property type="entry name" value="UPF0301"/>
    <property type="match status" value="1"/>
</dbReference>
<dbReference type="SUPFAM" id="SSF143456">
    <property type="entry name" value="VC0467-like"/>
    <property type="match status" value="1"/>
</dbReference>
<organism evidence="3 4">
    <name type="scientific">Thiomicrorhabdus heinhorstiae</name>
    <dbReference type="NCBI Taxonomy" id="2748010"/>
    <lineage>
        <taxon>Bacteria</taxon>
        <taxon>Pseudomonadati</taxon>
        <taxon>Pseudomonadota</taxon>
        <taxon>Gammaproteobacteria</taxon>
        <taxon>Thiotrichales</taxon>
        <taxon>Piscirickettsiaceae</taxon>
        <taxon>Thiomicrorhabdus</taxon>
    </lineage>
</organism>
<dbReference type="InterPro" id="IPR003774">
    <property type="entry name" value="AlgH-like"/>
</dbReference>
<dbReference type="Pfam" id="PF02622">
    <property type="entry name" value="DUF179"/>
    <property type="match status" value="1"/>
</dbReference>
<gene>
    <name evidence="3" type="ORF">H8792_005605</name>
</gene>
<dbReference type="Proteomes" id="UP001193680">
    <property type="component" value="Unassembled WGS sequence"/>
</dbReference>
<dbReference type="NCBIfam" id="NF001266">
    <property type="entry name" value="PRK00228.1-1"/>
    <property type="match status" value="1"/>
</dbReference>
<evidence type="ECO:0000256" key="2">
    <source>
        <dbReference type="HAMAP-Rule" id="MF_00758"/>
    </source>
</evidence>
<proteinExistence type="inferred from homology"/>
<dbReference type="Gene3D" id="3.40.1740.10">
    <property type="entry name" value="VC0467-like"/>
    <property type="match status" value="1"/>
</dbReference>
<dbReference type="PANTHER" id="PTHR30327:SF1">
    <property type="entry name" value="UPF0301 PROTEIN YQGE"/>
    <property type="match status" value="1"/>
</dbReference>
<protein>
    <recommendedName>
        <fullName evidence="2">UPF0301 protein H8792_005605</fullName>
    </recommendedName>
</protein>
<comment type="caution">
    <text evidence="3">The sequence shown here is derived from an EMBL/GenBank/DDBJ whole genome shotgun (WGS) entry which is preliminary data.</text>
</comment>
<keyword evidence="4" id="KW-1185">Reference proteome</keyword>
<dbReference type="EMBL" id="JACBGI020000007">
    <property type="protein sequence ID" value="MBF6057813.1"/>
    <property type="molecule type" value="Genomic_DNA"/>
</dbReference>
<reference evidence="3 4" key="1">
    <citation type="submission" date="2020-11" db="EMBL/GenBank/DDBJ databases">
        <title>Sulfur oxidizing isolate from Hospital Hole Sinkhole.</title>
        <authorList>
            <person name="Scott K.M."/>
        </authorList>
    </citation>
    <scope>NUCLEOTIDE SEQUENCE [LARGE SCALE GENOMIC DNA]</scope>
    <source>
        <strain evidence="3 4">HH1</strain>
    </source>
</reference>
<evidence type="ECO:0000313" key="3">
    <source>
        <dbReference type="EMBL" id="MBF6057813.1"/>
    </source>
</evidence>
<sequence>MNEIHSLEHNFLIAMPSLDDSWFEKTVIYIVEDNEHGSMGLVINLPHRLTVRDLWKHFEYDYNEDSPSLDDEILIGGPVDMERGFILHQPLGDWKSTLPLGDGLAMTVSDDMLEAISHDQGPQEFLICLGFAGWKPGQLAQEMQSNSWLTIPYNQSLMFETPLANRWEVALATLGISPEFLSSEAGHA</sequence>
<evidence type="ECO:0000313" key="4">
    <source>
        <dbReference type="Proteomes" id="UP001193680"/>
    </source>
</evidence>
<accession>A0ABS0BVG3</accession>
<comment type="similarity">
    <text evidence="1 2">Belongs to the UPF0301 (AlgH) family.</text>
</comment>
<dbReference type="RefSeq" id="WP_185977957.1">
    <property type="nucleotide sequence ID" value="NZ_JACBGI020000007.1"/>
</dbReference>